<accession>A0ABY5NLS8</accession>
<dbReference type="Proteomes" id="UP001054811">
    <property type="component" value="Chromosome"/>
</dbReference>
<keyword evidence="3" id="KW-0378">Hydrolase</keyword>
<evidence type="ECO:0000256" key="1">
    <source>
        <dbReference type="SAM" id="MobiDB-lite"/>
    </source>
</evidence>
<dbReference type="EMBL" id="CP091139">
    <property type="protein sequence ID" value="UUT36061.1"/>
    <property type="molecule type" value="Genomic_DNA"/>
</dbReference>
<organism evidence="3 4">
    <name type="scientific">Microbacterium elymi</name>
    <dbReference type="NCBI Taxonomy" id="2909587"/>
    <lineage>
        <taxon>Bacteria</taxon>
        <taxon>Bacillati</taxon>
        <taxon>Actinomycetota</taxon>
        <taxon>Actinomycetes</taxon>
        <taxon>Micrococcales</taxon>
        <taxon>Microbacteriaceae</taxon>
        <taxon>Microbacterium</taxon>
    </lineage>
</organism>
<protein>
    <submittedName>
        <fullName evidence="3">HNH endonuclease</fullName>
    </submittedName>
</protein>
<proteinExistence type="predicted"/>
<dbReference type="SMART" id="SM00507">
    <property type="entry name" value="HNHc"/>
    <property type="match status" value="1"/>
</dbReference>
<evidence type="ECO:0000259" key="2">
    <source>
        <dbReference type="SMART" id="SM00507"/>
    </source>
</evidence>
<dbReference type="InterPro" id="IPR003870">
    <property type="entry name" value="DUF222"/>
</dbReference>
<dbReference type="Gene3D" id="1.10.30.50">
    <property type="match status" value="1"/>
</dbReference>
<feature type="compositionally biased region" description="Basic and acidic residues" evidence="1">
    <location>
        <begin position="254"/>
        <end position="264"/>
    </location>
</feature>
<keyword evidence="4" id="KW-1185">Reference proteome</keyword>
<dbReference type="Pfam" id="PF02720">
    <property type="entry name" value="DUF222"/>
    <property type="match status" value="1"/>
</dbReference>
<evidence type="ECO:0000313" key="3">
    <source>
        <dbReference type="EMBL" id="UUT36061.1"/>
    </source>
</evidence>
<dbReference type="CDD" id="cd00085">
    <property type="entry name" value="HNHc"/>
    <property type="match status" value="1"/>
</dbReference>
<gene>
    <name evidence="3" type="ORF">L2X98_23505</name>
</gene>
<feature type="region of interest" description="Disordered" evidence="1">
    <location>
        <begin position="250"/>
        <end position="288"/>
    </location>
</feature>
<reference evidence="3" key="1">
    <citation type="submission" date="2022-01" db="EMBL/GenBank/DDBJ databases">
        <title>Microbacterium eymi and Microbacterium rhizovicinus sp. nov., isolated from the rhizospheric soil of Elymus tsukushiensis, a plant native to the Dokdo Islands, Republic of Korea.</title>
        <authorList>
            <person name="Hwang Y.J."/>
        </authorList>
    </citation>
    <scope>NUCLEOTIDE SEQUENCE</scope>
    <source>
        <strain evidence="3">KUDC0405</strain>
    </source>
</reference>
<sequence>MNTSPADLIEALTHLDDLLAGDVRNALDEDVGRLMTDDELVAFTRVTESLGRRVDALRVTAAGEVDDRSRTELGEERLSARAGCMNAADLLTRLTGIGGTSARVRIQHAHAIATRTALTGEPLPARFPAVRDALSDGAIAVDSVTAIVTALAPLADRCDPTHLAAAEHELVAAAIGASLDGAPACSADDTRIQAKVWALVLDPDGTLPDDERALRRRGFQLGRERDGIVPVTGNLLPDVAAQFQRLADAQLNPRVEDRTDDPGVRFRPAPDSADAGTDGDEPRDTRTHEQKLHDVLATILGVAARSAESPTLGGLPPTLLVTIAADELDRDDGVAFIDGTDSTVPALVARHVVCCGGVQRLIFNTDGRIIELGTPQRGFTGQQRRAITARDGACIIPGCQVPAAWCELHHVEEHARGGPTHVDNGVPLCWYHHSTIDTSGWEIRMIDGVPQVRAPAAIDPARQWRPTSGSLHRARDALRRQLLG</sequence>
<evidence type="ECO:0000313" key="4">
    <source>
        <dbReference type="Proteomes" id="UP001054811"/>
    </source>
</evidence>
<dbReference type="RefSeq" id="WP_259612709.1">
    <property type="nucleotide sequence ID" value="NZ_CP091139.2"/>
</dbReference>
<dbReference type="InterPro" id="IPR003615">
    <property type="entry name" value="HNH_nuc"/>
</dbReference>
<keyword evidence="3" id="KW-0255">Endonuclease</keyword>
<keyword evidence="3" id="KW-0540">Nuclease</keyword>
<feature type="domain" description="HNH nuclease" evidence="2">
    <location>
        <begin position="382"/>
        <end position="434"/>
    </location>
</feature>
<dbReference type="GO" id="GO:0004519">
    <property type="term" value="F:endonuclease activity"/>
    <property type="evidence" value="ECO:0007669"/>
    <property type="project" value="UniProtKB-KW"/>
</dbReference>
<name>A0ABY5NLS8_9MICO</name>